<dbReference type="EC" id="3.1.4.46" evidence="4"/>
<accession>A0A7Y9XG88</accession>
<feature type="signal peptide" evidence="2">
    <location>
        <begin position="1"/>
        <end position="21"/>
    </location>
</feature>
<reference evidence="4 7" key="3">
    <citation type="submission" date="2020-07" db="EMBL/GenBank/DDBJ databases">
        <title>Sequencing the genomes of 1000 actinobacteria strains.</title>
        <authorList>
            <person name="Klenk H.-P."/>
        </authorList>
    </citation>
    <scope>NUCLEOTIDE SEQUENCE [LARGE SCALE GENOMIC DNA]</scope>
    <source>
        <strain evidence="4 7">DSM 45278</strain>
    </source>
</reference>
<dbReference type="InterPro" id="IPR030395">
    <property type="entry name" value="GP_PDE_dom"/>
</dbReference>
<dbReference type="Pfam" id="PF03009">
    <property type="entry name" value="GDPD"/>
    <property type="match status" value="1"/>
</dbReference>
<dbReference type="PANTHER" id="PTHR46211">
    <property type="entry name" value="GLYCEROPHOSPHORYL DIESTER PHOSPHODIESTERASE"/>
    <property type="match status" value="1"/>
</dbReference>
<dbReference type="PROSITE" id="PS51704">
    <property type="entry name" value="GP_PDE"/>
    <property type="match status" value="1"/>
</dbReference>
<name>A0A1V3BXF7_9ACTN</name>
<reference evidence="5" key="1">
    <citation type="submission" date="2016-08" db="EMBL/GenBank/DDBJ databases">
        <authorList>
            <person name="Seilhamer J.J."/>
        </authorList>
    </citation>
    <scope>NUCLEOTIDE SEQUENCE [LARGE SCALE GENOMIC DNA]</scope>
    <source>
        <strain evidence="5">UTMC102</strain>
    </source>
</reference>
<keyword evidence="6" id="KW-1185">Reference proteome</keyword>
<proteinExistence type="predicted"/>
<evidence type="ECO:0000313" key="6">
    <source>
        <dbReference type="Proteomes" id="UP000189004"/>
    </source>
</evidence>
<dbReference type="GO" id="GO:0008889">
    <property type="term" value="F:glycerophosphodiester phosphodiesterase activity"/>
    <property type="evidence" value="ECO:0007669"/>
    <property type="project" value="UniProtKB-EC"/>
</dbReference>
<evidence type="ECO:0000313" key="7">
    <source>
        <dbReference type="Proteomes" id="UP000584931"/>
    </source>
</evidence>
<dbReference type="Proteomes" id="UP000584931">
    <property type="component" value="Unassembled WGS sequence"/>
</dbReference>
<accession>A0A1V3BXF7</accession>
<dbReference type="Proteomes" id="UP000189004">
    <property type="component" value="Unassembled WGS sequence"/>
</dbReference>
<dbReference type="InterPro" id="IPR017946">
    <property type="entry name" value="PLC-like_Pdiesterase_TIM-brl"/>
</dbReference>
<reference evidence="6" key="2">
    <citation type="submission" date="2016-08" db="EMBL/GenBank/DDBJ databases">
        <authorList>
            <person name="Tokovenko B."/>
            <person name="Kalinowski J."/>
        </authorList>
    </citation>
    <scope>NUCLEOTIDE SEQUENCE [LARGE SCALE GENOMIC DNA]</scope>
    <source>
        <strain evidence="6">UTMC102</strain>
    </source>
</reference>
<gene>
    <name evidence="4" type="ORF">HNR06_003644</name>
    <name evidence="5" type="ORF">NOSIN_02915</name>
</gene>
<dbReference type="EMBL" id="MCOK01000001">
    <property type="protein sequence ID" value="OOC52896.1"/>
    <property type="molecule type" value="Genomic_DNA"/>
</dbReference>
<evidence type="ECO:0000259" key="3">
    <source>
        <dbReference type="PROSITE" id="PS51704"/>
    </source>
</evidence>
<dbReference type="AlphaFoldDB" id="A0A1V3BXF7"/>
<dbReference type="STRING" id="501010.NOSIN_02915"/>
<dbReference type="GO" id="GO:0006629">
    <property type="term" value="P:lipid metabolic process"/>
    <property type="evidence" value="ECO:0007669"/>
    <property type="project" value="InterPro"/>
</dbReference>
<protein>
    <submittedName>
        <fullName evidence="5">Glycerophosphodiester phosphodiesterase</fullName>
    </submittedName>
    <submittedName>
        <fullName evidence="4">Glycerophosphoryl diester phosphodiesterase</fullName>
        <ecNumber evidence="4">3.1.4.46</ecNumber>
    </submittedName>
</protein>
<comment type="caution">
    <text evidence="5">The sequence shown here is derived from an EMBL/GenBank/DDBJ whole genome shotgun (WGS) entry which is preliminary data.</text>
</comment>
<dbReference type="RefSeq" id="WP_077689246.1">
    <property type="nucleotide sequence ID" value="NZ_JACCHL010000001.1"/>
</dbReference>
<dbReference type="Gene3D" id="3.20.20.190">
    <property type="entry name" value="Phosphatidylinositol (PI) phosphodiesterase"/>
    <property type="match status" value="1"/>
</dbReference>
<dbReference type="PANTHER" id="PTHR46211:SF1">
    <property type="entry name" value="GLYCEROPHOSPHODIESTER PHOSPHODIESTERASE, CYTOPLASMIC"/>
    <property type="match status" value="1"/>
</dbReference>
<feature type="domain" description="GP-PDE" evidence="3">
    <location>
        <begin position="50"/>
        <end position="299"/>
    </location>
</feature>
<keyword evidence="2" id="KW-0732">Signal</keyword>
<evidence type="ECO:0000313" key="4">
    <source>
        <dbReference type="EMBL" id="NYH54055.1"/>
    </source>
</evidence>
<organism evidence="5 6">
    <name type="scientific">Nocardiopsis sinuspersici</name>
    <dbReference type="NCBI Taxonomy" id="501010"/>
    <lineage>
        <taxon>Bacteria</taxon>
        <taxon>Bacillati</taxon>
        <taxon>Actinomycetota</taxon>
        <taxon>Actinomycetes</taxon>
        <taxon>Streptosporangiales</taxon>
        <taxon>Nocardiopsidaceae</taxon>
        <taxon>Nocardiopsis</taxon>
    </lineage>
</organism>
<evidence type="ECO:0000256" key="1">
    <source>
        <dbReference type="SAM" id="MobiDB-lite"/>
    </source>
</evidence>
<evidence type="ECO:0000256" key="2">
    <source>
        <dbReference type="SAM" id="SignalP"/>
    </source>
</evidence>
<dbReference type="OrthoDB" id="9758957at2"/>
<keyword evidence="4" id="KW-0378">Hydrolase</keyword>
<sequence>MQRIGIVVAAVSFIIATSASAASAAEASESSEPRRERPVSIEYAPSKRSPTVVAHRGASGHAPENTLVALDTAHELGAEAVEVDVQRTRDGVLVLVHDTTLERTTDVEDVFPDRSPYNVGDFTMAEIRELDAGSWFDSSFEGEEVPTFAEALDRMEKLDLDLFLEVKSPELYPGVEKEIAAEFGGRDGWLKDGSSRGTPRLVVQSFDWESVRRSKELMPSVPHALLGRVPESRIPDFTWAQMINPNHTTIDSAYVERVHDAGLEIMPYTINERSRMDAVLKWRVDGFITDFPEIGLKAVAAQREESRPTVRIVKPPLSLFR</sequence>
<dbReference type="SUPFAM" id="SSF51695">
    <property type="entry name" value="PLC-like phosphodiesterases"/>
    <property type="match status" value="1"/>
</dbReference>
<evidence type="ECO:0000313" key="5">
    <source>
        <dbReference type="EMBL" id="OOC52896.1"/>
    </source>
</evidence>
<feature type="chain" id="PRO_5044566657" evidence="2">
    <location>
        <begin position="22"/>
        <end position="321"/>
    </location>
</feature>
<dbReference type="EMBL" id="JACCHL010000001">
    <property type="protein sequence ID" value="NYH54055.1"/>
    <property type="molecule type" value="Genomic_DNA"/>
</dbReference>
<feature type="region of interest" description="Disordered" evidence="1">
    <location>
        <begin position="22"/>
        <end position="60"/>
    </location>
</feature>